<evidence type="ECO:0000256" key="6">
    <source>
        <dbReference type="SAM" id="MobiDB-lite"/>
    </source>
</evidence>
<feature type="domain" description="Nudix hydrolase" evidence="7">
    <location>
        <begin position="13"/>
        <end position="143"/>
    </location>
</feature>
<dbReference type="PANTHER" id="PTHR43046">
    <property type="entry name" value="GDP-MANNOSE MANNOSYL HYDROLASE"/>
    <property type="match status" value="1"/>
</dbReference>
<dbReference type="Pfam" id="PF00293">
    <property type="entry name" value="NUDIX"/>
    <property type="match status" value="1"/>
</dbReference>
<gene>
    <name evidence="8" type="ORF">Asi02nite_58790</name>
</gene>
<dbReference type="InterPro" id="IPR015797">
    <property type="entry name" value="NUDIX_hydrolase-like_dom_sf"/>
</dbReference>
<protein>
    <recommendedName>
        <fullName evidence="7">Nudix hydrolase domain-containing protein</fullName>
    </recommendedName>
</protein>
<accession>A0ABQ4CYI2</accession>
<comment type="similarity">
    <text evidence="2 5">Belongs to the Nudix hydrolase family.</text>
</comment>
<sequence length="207" mass="21890">MSFDLLAHIAGLPRLRSAAGVLFRDAAGGVLLVRPTYKDGWEVPGGGIEADESPLAAAHREVREELGVTAPIGRLLVLDWIAATPPWDAGLMFIFDGGVLDPEVTARIVLPADELSEFRFVPPTDLPSFLPPRLSRRVVAALDPNTPVYLEEGYEPAPSRGSGVEAALTTSDLAPGNGQPVGYQTSPSRQSQVNGAVRSRGSTPGKT</sequence>
<feature type="region of interest" description="Disordered" evidence="6">
    <location>
        <begin position="150"/>
        <end position="207"/>
    </location>
</feature>
<proteinExistence type="inferred from homology"/>
<dbReference type="InterPro" id="IPR020476">
    <property type="entry name" value="Nudix_hydrolase"/>
</dbReference>
<evidence type="ECO:0000259" key="7">
    <source>
        <dbReference type="PROSITE" id="PS51462"/>
    </source>
</evidence>
<comment type="cofactor">
    <cofactor evidence="1">
        <name>Mg(2+)</name>
        <dbReference type="ChEBI" id="CHEBI:18420"/>
    </cofactor>
</comment>
<dbReference type="PANTHER" id="PTHR43046:SF12">
    <property type="entry name" value="GDP-MANNOSE MANNOSYL HYDROLASE"/>
    <property type="match status" value="1"/>
</dbReference>
<dbReference type="InterPro" id="IPR020084">
    <property type="entry name" value="NUDIX_hydrolase_CS"/>
</dbReference>
<dbReference type="RefSeq" id="WP_203717238.1">
    <property type="nucleotide sequence ID" value="NZ_BONE01000059.1"/>
</dbReference>
<name>A0ABQ4CYI2_9ACTN</name>
<comment type="caution">
    <text evidence="8">The sequence shown here is derived from an EMBL/GenBank/DDBJ whole genome shotgun (WGS) entry which is preliminary data.</text>
</comment>
<evidence type="ECO:0000256" key="5">
    <source>
        <dbReference type="RuleBase" id="RU003476"/>
    </source>
</evidence>
<dbReference type="PROSITE" id="PS51462">
    <property type="entry name" value="NUDIX"/>
    <property type="match status" value="1"/>
</dbReference>
<evidence type="ECO:0000313" key="9">
    <source>
        <dbReference type="Proteomes" id="UP000604117"/>
    </source>
</evidence>
<dbReference type="SUPFAM" id="SSF55811">
    <property type="entry name" value="Nudix"/>
    <property type="match status" value="1"/>
</dbReference>
<keyword evidence="4" id="KW-0460">Magnesium</keyword>
<dbReference type="EMBL" id="BONE01000059">
    <property type="protein sequence ID" value="GIF76361.1"/>
    <property type="molecule type" value="Genomic_DNA"/>
</dbReference>
<evidence type="ECO:0000256" key="1">
    <source>
        <dbReference type="ARBA" id="ARBA00001946"/>
    </source>
</evidence>
<dbReference type="InterPro" id="IPR000086">
    <property type="entry name" value="NUDIX_hydrolase_dom"/>
</dbReference>
<evidence type="ECO:0000256" key="2">
    <source>
        <dbReference type="ARBA" id="ARBA00005582"/>
    </source>
</evidence>
<keyword evidence="3 5" id="KW-0378">Hydrolase</keyword>
<dbReference type="PROSITE" id="PS00893">
    <property type="entry name" value="NUDIX_BOX"/>
    <property type="match status" value="1"/>
</dbReference>
<evidence type="ECO:0000256" key="4">
    <source>
        <dbReference type="ARBA" id="ARBA00022842"/>
    </source>
</evidence>
<evidence type="ECO:0000313" key="8">
    <source>
        <dbReference type="EMBL" id="GIF76361.1"/>
    </source>
</evidence>
<feature type="compositionally biased region" description="Polar residues" evidence="6">
    <location>
        <begin position="182"/>
        <end position="207"/>
    </location>
</feature>
<dbReference type="Proteomes" id="UP000604117">
    <property type="component" value="Unassembled WGS sequence"/>
</dbReference>
<dbReference type="CDD" id="cd18876">
    <property type="entry name" value="NUDIX_Hydrolase"/>
    <property type="match status" value="1"/>
</dbReference>
<evidence type="ECO:0000256" key="3">
    <source>
        <dbReference type="ARBA" id="ARBA00022801"/>
    </source>
</evidence>
<dbReference type="PRINTS" id="PR00502">
    <property type="entry name" value="NUDIXFAMILY"/>
</dbReference>
<keyword evidence="9" id="KW-1185">Reference proteome</keyword>
<dbReference type="Gene3D" id="3.90.79.10">
    <property type="entry name" value="Nucleoside Triphosphate Pyrophosphohydrolase"/>
    <property type="match status" value="1"/>
</dbReference>
<organism evidence="8 9">
    <name type="scientific">Asanoa siamensis</name>
    <dbReference type="NCBI Taxonomy" id="926357"/>
    <lineage>
        <taxon>Bacteria</taxon>
        <taxon>Bacillati</taxon>
        <taxon>Actinomycetota</taxon>
        <taxon>Actinomycetes</taxon>
        <taxon>Micromonosporales</taxon>
        <taxon>Micromonosporaceae</taxon>
        <taxon>Asanoa</taxon>
    </lineage>
</organism>
<reference evidence="8 9" key="1">
    <citation type="submission" date="2021-01" db="EMBL/GenBank/DDBJ databases">
        <title>Whole genome shotgun sequence of Asanoa siamensis NBRC 107932.</title>
        <authorList>
            <person name="Komaki H."/>
            <person name="Tamura T."/>
        </authorList>
    </citation>
    <scope>NUCLEOTIDE SEQUENCE [LARGE SCALE GENOMIC DNA]</scope>
    <source>
        <strain evidence="8 9">NBRC 107932</strain>
    </source>
</reference>